<evidence type="ECO:0000256" key="2">
    <source>
        <dbReference type="ARBA" id="ARBA00014454"/>
    </source>
</evidence>
<dbReference type="Pfam" id="PF09736">
    <property type="entry name" value="Bud13"/>
    <property type="match status" value="1"/>
</dbReference>
<dbReference type="GO" id="GO:0003723">
    <property type="term" value="F:RNA binding"/>
    <property type="evidence" value="ECO:0007669"/>
    <property type="project" value="TreeGrafter"/>
</dbReference>
<dbReference type="InterPro" id="IPR051112">
    <property type="entry name" value="CWC26_splicing_factor"/>
</dbReference>
<feature type="compositionally biased region" description="Polar residues" evidence="4">
    <location>
        <begin position="124"/>
        <end position="140"/>
    </location>
</feature>
<comment type="similarity">
    <text evidence="1">Belongs to the CWC26 family.</text>
</comment>
<feature type="compositionally biased region" description="Polar residues" evidence="4">
    <location>
        <begin position="370"/>
        <end position="379"/>
    </location>
</feature>
<sequence>FNVIDESLDLKDIPFGFVEDDCAPTVAEVTYESEKAKQIDEFKSNKKKWKGLNSNEVTEDQIEIDRGFISIENKGRINDDYSSFSKSDSKVDSLKSEPYIRQSKIETSEPPKYDLRISQAPHKTLSTQPKTHNSDTSPPEQNRDDSDTSPPRRKRHDSNTSSPRRKRHDSDTSPRRKRHDSDTSPPQGKRHDSDTSPPHLKRHDSDTSPPRRKRHDSDTSPPRRKRHDSDTSPPRRKRRDSDTSPPRRKRHDSDTSPPRRKRHDSDTSPPRRKRRDSDTSPPRRKRHDSDTSPPRRKRHDSDTSPPRRKKHNTDSSPLRRKRHDSDTSPPRKRKDDTDNIGKKNEPSKLHHDKRYPFEKSSHRGRKHDSSLPSLLNKKQSAVIDSKRNHANEFENDSSLSSFSKRKGNEHLKATSFKKIKGKIRKELSEEEKVLAQKLEEKYQKWNKGIVQDQKRKEAINYTVKEMGKSFARAADDEDMNRTLKGVMRQEDPMLEYMTKKNIKENPQPLKPRYKGSFPPNRFNIAPGYRWDGVDRSSGYEKEWFTKQSSKRAIEDESYKWSTEDM</sequence>
<reference evidence="5 6" key="1">
    <citation type="journal article" date="2019" name="PLoS Biol.">
        <title>Sex chromosomes control vertical transmission of feminizing Wolbachia symbionts in an isopod.</title>
        <authorList>
            <person name="Becking T."/>
            <person name="Chebbi M.A."/>
            <person name="Giraud I."/>
            <person name="Moumen B."/>
            <person name="Laverre T."/>
            <person name="Caubet Y."/>
            <person name="Peccoud J."/>
            <person name="Gilbert C."/>
            <person name="Cordaux R."/>
        </authorList>
    </citation>
    <scope>NUCLEOTIDE SEQUENCE [LARGE SCALE GENOMIC DNA]</scope>
    <source>
        <strain evidence="5">ANa2</strain>
        <tissue evidence="5">Whole body excluding digestive tract and cuticle</tissue>
    </source>
</reference>
<feature type="compositionally biased region" description="Basic and acidic residues" evidence="4">
    <location>
        <begin position="168"/>
        <end position="182"/>
    </location>
</feature>
<evidence type="ECO:0000313" key="6">
    <source>
        <dbReference type="Proteomes" id="UP000326759"/>
    </source>
</evidence>
<feature type="compositionally biased region" description="Basic and acidic residues" evidence="4">
    <location>
        <begin position="333"/>
        <end position="361"/>
    </location>
</feature>
<gene>
    <name evidence="5" type="ORF">Anas_12440</name>
</gene>
<name>A0A5N5SLN7_9CRUS</name>
<organism evidence="5 6">
    <name type="scientific">Armadillidium nasatum</name>
    <dbReference type="NCBI Taxonomy" id="96803"/>
    <lineage>
        <taxon>Eukaryota</taxon>
        <taxon>Metazoa</taxon>
        <taxon>Ecdysozoa</taxon>
        <taxon>Arthropoda</taxon>
        <taxon>Crustacea</taxon>
        <taxon>Multicrustacea</taxon>
        <taxon>Malacostraca</taxon>
        <taxon>Eumalacostraca</taxon>
        <taxon>Peracarida</taxon>
        <taxon>Isopoda</taxon>
        <taxon>Oniscidea</taxon>
        <taxon>Crinocheta</taxon>
        <taxon>Armadillidiidae</taxon>
        <taxon>Armadillidium</taxon>
    </lineage>
</organism>
<feature type="region of interest" description="Disordered" evidence="4">
    <location>
        <begin position="499"/>
        <end position="520"/>
    </location>
</feature>
<dbReference type="GO" id="GO:0070274">
    <property type="term" value="C:RES complex"/>
    <property type="evidence" value="ECO:0007669"/>
    <property type="project" value="TreeGrafter"/>
</dbReference>
<feature type="coiled-coil region" evidence="3">
    <location>
        <begin position="424"/>
        <end position="455"/>
    </location>
</feature>
<dbReference type="Proteomes" id="UP000326759">
    <property type="component" value="Unassembled WGS sequence"/>
</dbReference>
<accession>A0A5N5SLN7</accession>
<dbReference type="PANTHER" id="PTHR31809">
    <property type="entry name" value="BUD13 HOMOLOG"/>
    <property type="match status" value="1"/>
</dbReference>
<evidence type="ECO:0000313" key="5">
    <source>
        <dbReference type="EMBL" id="KAB7494600.1"/>
    </source>
</evidence>
<dbReference type="AlphaFoldDB" id="A0A5N5SLN7"/>
<dbReference type="InterPro" id="IPR018609">
    <property type="entry name" value="Bud13"/>
</dbReference>
<protein>
    <recommendedName>
        <fullName evidence="2">BUD13 homolog</fullName>
    </recommendedName>
</protein>
<dbReference type="GO" id="GO:0005684">
    <property type="term" value="C:U2-type spliceosomal complex"/>
    <property type="evidence" value="ECO:0007669"/>
    <property type="project" value="TreeGrafter"/>
</dbReference>
<dbReference type="EMBL" id="SEYY01023784">
    <property type="protein sequence ID" value="KAB7494600.1"/>
    <property type="molecule type" value="Genomic_DNA"/>
</dbReference>
<keyword evidence="3" id="KW-0175">Coiled coil</keyword>
<evidence type="ECO:0000256" key="4">
    <source>
        <dbReference type="SAM" id="MobiDB-lite"/>
    </source>
</evidence>
<dbReference type="PANTHER" id="PTHR31809:SF0">
    <property type="entry name" value="BUD13 HOMOLOG"/>
    <property type="match status" value="1"/>
</dbReference>
<evidence type="ECO:0000256" key="3">
    <source>
        <dbReference type="SAM" id="Coils"/>
    </source>
</evidence>
<feature type="region of interest" description="Disordered" evidence="4">
    <location>
        <begin position="75"/>
        <end position="413"/>
    </location>
</feature>
<feature type="non-terminal residue" evidence="5">
    <location>
        <position position="1"/>
    </location>
</feature>
<dbReference type="GO" id="GO:0000398">
    <property type="term" value="P:mRNA splicing, via spliceosome"/>
    <property type="evidence" value="ECO:0007669"/>
    <property type="project" value="TreeGrafter"/>
</dbReference>
<dbReference type="OrthoDB" id="6022at2759"/>
<evidence type="ECO:0000256" key="1">
    <source>
        <dbReference type="ARBA" id="ARBA00011069"/>
    </source>
</evidence>
<keyword evidence="6" id="KW-1185">Reference proteome</keyword>
<proteinExistence type="inferred from homology"/>
<comment type="caution">
    <text evidence="5">The sequence shown here is derived from an EMBL/GenBank/DDBJ whole genome shotgun (WGS) entry which is preliminary data.</text>
</comment>
<feature type="compositionally biased region" description="Basic and acidic residues" evidence="4">
    <location>
        <begin position="103"/>
        <end position="115"/>
    </location>
</feature>